<dbReference type="Proteomes" id="UP000037069">
    <property type="component" value="Unassembled WGS sequence"/>
</dbReference>
<dbReference type="PANTHER" id="PTHR14030:SF4">
    <property type="entry name" value="BUB1 KINASE, ISOFORM A-RELATED"/>
    <property type="match status" value="1"/>
</dbReference>
<comment type="caution">
    <text evidence="11">The sequence shown here is derived from an EMBL/GenBank/DDBJ whole genome shotgun (WGS) entry which is preliminary data.</text>
</comment>
<name>A0A0L0C1K5_LUCCU</name>
<evidence type="ECO:0000256" key="4">
    <source>
        <dbReference type="ARBA" id="ARBA00022838"/>
    </source>
</evidence>
<feature type="region of interest" description="Disordered" evidence="8">
    <location>
        <begin position="811"/>
        <end position="831"/>
    </location>
</feature>
<evidence type="ECO:0000313" key="12">
    <source>
        <dbReference type="Proteomes" id="UP000037069"/>
    </source>
</evidence>
<accession>A0A0L0C1K5</accession>
<feature type="domain" description="BUB1 N-terminal" evidence="10">
    <location>
        <begin position="41"/>
        <end position="200"/>
    </location>
</feature>
<dbReference type="InterPro" id="IPR008271">
    <property type="entry name" value="Ser/Thr_kinase_AS"/>
</dbReference>
<comment type="subcellular location">
    <subcellularLocation>
        <location evidence="1">Chromosome</location>
        <location evidence="1">Centromere</location>
        <location evidence="1">Kinetochore</location>
    </subcellularLocation>
</comment>
<dbReference type="PROSITE" id="PS00108">
    <property type="entry name" value="PROTEIN_KINASE_ST"/>
    <property type="match status" value="1"/>
</dbReference>
<dbReference type="GO" id="GO:0051754">
    <property type="term" value="P:meiotic sister chromatid cohesion, centromeric"/>
    <property type="evidence" value="ECO:0007669"/>
    <property type="project" value="TreeGrafter"/>
</dbReference>
<dbReference type="FunFam" id="1.25.40.430:FF:000003">
    <property type="entry name" value="Checkpoint serine/threonine-protein kinase BUB1"/>
    <property type="match status" value="1"/>
</dbReference>
<feature type="compositionally biased region" description="Polar residues" evidence="8">
    <location>
        <begin position="1474"/>
        <end position="1490"/>
    </location>
</feature>
<dbReference type="Gene3D" id="1.25.40.430">
    <property type="match status" value="1"/>
</dbReference>
<evidence type="ECO:0000259" key="10">
    <source>
        <dbReference type="PROSITE" id="PS51489"/>
    </source>
</evidence>
<feature type="compositionally biased region" description="Polar residues" evidence="8">
    <location>
        <begin position="885"/>
        <end position="898"/>
    </location>
</feature>
<dbReference type="PROSITE" id="PS00107">
    <property type="entry name" value="PROTEIN_KINASE_ATP"/>
    <property type="match status" value="1"/>
</dbReference>
<protein>
    <recommendedName>
        <fullName evidence="13">Mitotic checkpoint serine/threonine-protein kinase BUB1</fullName>
    </recommendedName>
</protein>
<evidence type="ECO:0000256" key="3">
    <source>
        <dbReference type="ARBA" id="ARBA00022741"/>
    </source>
</evidence>
<sequence>MDFDDAKENIQPLAQGRNASILQASLKIDSPQELLAQRKELEKEIHNYTGDDPLSAWYNYIEWIEQSFPSGGKESGLQEVLSKCLSKFESDERYKQDRRMIKLYIKFIDSYKDPAECYQQLFNAGIGTMVADFYIAWAYCYDLVGNTRKADEVFRRGIACRAQPLEDLQEAHQHFGFSVAQRLMYKDDDSVKEETNRQLQERRLALTSLRGHRRKQMVGTIRTGAAVKSFTPGTVKIDQPSTSSQRGNARVQVFKDENENPNGITIPTTEPPPEEEKSVVRSIIDAARNQENEKEPGPWNKAHSRKKGKIFGKTTITNELGFEIHEDEDQHDEEDVKKPCVPPIPIKENEIRFNKPFIYPANFCAKSKPIKGWVTPVTTEEMPDKNTIPQYNKCKLYPRPNVEFQVEELKAYYILKKRGTENAFTKERDIYWGCGPKYSIRLYPHFAKQSKPQKLEAIDEPYFPDFLPGLKVPFDEIYNKEEKVERQYEELLALRIKRNDTIIKATDMEETMCVTSEKVQRRKSFYPLRKSLATAAFRGPNRMSTMPEQSEEDEQSTTNELCGPLVLMGVKTVQEEKSCSFKGNNEAATTSVKEVPLIAKILHSKEQTAKETECKIQTVKGTGKTLTETDAASKPFEIFKDESSIEVANSKPPVLEPKLNLAADEDFQFKTPALPIANSTTVAVATSKNLQFEIFDDENLAKNSPNSMPKPDFGIGNGGFFDPEETCSTQTFNIFLKAQSVSTPKAVTKSQPQRQFGNILKEVTPAPIPEQKDEQSLNSSIENQNYPAGAAPVVIYSPPRQQLSTILETSEHGTTQGTHTTGATTKSTLSSPEFDIDSRMPCTPGINQPQIAPVLETVKELSCETSNVISPIQSVDNMMTSLKIQSGNNSAKPQSENLATPGPTRLQKKNVMSGVGGSGGGGLDFSIFEDSMEKNQKQVGNFSRLEEKEDTAAGSAFRAMPPIRFQDDKTETIPKMHLIQQQLKFQEDKTETISKMLFAPSAPIQFQEDKTETITKMLLAPPQPVKFPEEKTETISKFMLKPPEPLKFEDDKVDSQIVNNEKNQPEPMNQDDSFEFFGHSPPKATKQLATKQITQVRTAADTRTPLTFDSKRFCDKDTPVTQKTKSISNPIALFEDELQQPHAKSLNKPTTNVKNNLKDSFLPDFSLIEDSQPAQTNKAKPTKSKSVFRDSFIPDFSIIEDSQPQAEQKPTTTNQHKTKNESILPEFSLIENTQPKQGGKSLLKDVSHVPETQPDESVIISSQPIEPRFLKQNSMKTALQTSFQKDFSKNNSTENKVEEQMHWKQTANPKAVANRTQEGTTLKNILMDTFMKDFSEINEPPPIPNDIKEITMVQPSKNNSTLKFLNESIKQKEENNKNSNKSNTKISNISNSCKETKLSFLAPAPPEIKRSSTDDDDKYFELNCETEMFGTNISMIKNSTWLPNHGPSFSKGNAKQLSQIQEQSIHIKDEEMSAHSSSTLKATQQQQQEYRTQDLTKSKLGFIDKSLGNDFSIEVSASELAAIKAKKIPKHTDQEQPVVIIESPEHIDATTADDDCEMSIYYKNTPKTPKPQKHVWDDADAFKTPANNHYVHAETDLNQTHQVIENMCIDPNVNPFNVDLINAFLEQHYVISYLESLPTCKLVGSIQRLKQHTSIDINGVQFDVLKLIGEGAYGAVFCGKETTSGKLVAMKQEKPPNYWEYYICLEIQERIRIDEMLTAYMSVDYALIGNNSSILISNFSNYGSLITVCNKIKKHTMKNVDEYVVMLLASELLEIMDHLHAVNIIHADVKADNFLLMNKLSYPPTQRCLQLIDFGVSIDMKLFKQGQTFSFIHNDNAFKCPEMREERPWTYQLDLYGLAGVLHVLLFGKYMDIEKKARGFWMHKTHVPRYINRSLWDDIFRTLLNIRDCNSMPNLQDLRAALKKELEEKDKYVVKMVNEFNRALTN</sequence>
<dbReference type="GO" id="GO:0007094">
    <property type="term" value="P:mitotic spindle assembly checkpoint signaling"/>
    <property type="evidence" value="ECO:0007669"/>
    <property type="project" value="InterPro"/>
</dbReference>
<dbReference type="InterPro" id="IPR013212">
    <property type="entry name" value="Mad3/Bub1_I"/>
</dbReference>
<dbReference type="SMART" id="SM00220">
    <property type="entry name" value="S_TKc"/>
    <property type="match status" value="1"/>
</dbReference>
<dbReference type="GO" id="GO:0000776">
    <property type="term" value="C:kinetochore"/>
    <property type="evidence" value="ECO:0007669"/>
    <property type="project" value="UniProtKB-KW"/>
</dbReference>
<dbReference type="GO" id="GO:0032991">
    <property type="term" value="C:protein-containing complex"/>
    <property type="evidence" value="ECO:0007669"/>
    <property type="project" value="UniProtKB-ARBA"/>
</dbReference>
<keyword evidence="3 7" id="KW-0547">Nucleotide-binding</keyword>
<dbReference type="STRING" id="7375.A0A0L0C1K5"/>
<dbReference type="InterPro" id="IPR017441">
    <property type="entry name" value="Protein_kinase_ATP_BS"/>
</dbReference>
<gene>
    <name evidence="11" type="ORF">FF38_08920</name>
</gene>
<feature type="compositionally biased region" description="Low complexity" evidence="8">
    <location>
        <begin position="812"/>
        <end position="831"/>
    </location>
</feature>
<dbReference type="GO" id="GO:0005634">
    <property type="term" value="C:nucleus"/>
    <property type="evidence" value="ECO:0007669"/>
    <property type="project" value="TreeGrafter"/>
</dbReference>
<evidence type="ECO:0000256" key="2">
    <source>
        <dbReference type="ARBA" id="ARBA00022454"/>
    </source>
</evidence>
<evidence type="ECO:0008006" key="13">
    <source>
        <dbReference type="Google" id="ProtNLM"/>
    </source>
</evidence>
<evidence type="ECO:0000256" key="1">
    <source>
        <dbReference type="ARBA" id="ARBA00004629"/>
    </source>
</evidence>
<dbReference type="EMBL" id="JRES01001001">
    <property type="protein sequence ID" value="KNC26243.1"/>
    <property type="molecule type" value="Genomic_DNA"/>
</dbReference>
<dbReference type="PANTHER" id="PTHR14030">
    <property type="entry name" value="MITOTIC CHECKPOINT SERINE/THREONINE-PROTEIN KINASE BUB1"/>
    <property type="match status" value="1"/>
</dbReference>
<dbReference type="GO" id="GO:0004672">
    <property type="term" value="F:protein kinase activity"/>
    <property type="evidence" value="ECO:0007669"/>
    <property type="project" value="InterPro"/>
</dbReference>
<feature type="domain" description="Protein kinase" evidence="9">
    <location>
        <begin position="1662"/>
        <end position="1946"/>
    </location>
</feature>
<feature type="binding site" evidence="7">
    <location>
        <position position="1691"/>
    </location>
    <ligand>
        <name>ATP</name>
        <dbReference type="ChEBI" id="CHEBI:30616"/>
    </ligand>
</feature>
<keyword evidence="6" id="KW-0137">Centromere</keyword>
<keyword evidence="12" id="KW-1185">Reference proteome</keyword>
<feature type="region of interest" description="Disordered" evidence="8">
    <location>
        <begin position="885"/>
        <end position="907"/>
    </location>
</feature>
<evidence type="ECO:0000256" key="8">
    <source>
        <dbReference type="SAM" id="MobiDB-lite"/>
    </source>
</evidence>
<dbReference type="Pfam" id="PF08311">
    <property type="entry name" value="Mad3_BUB1_I"/>
    <property type="match status" value="1"/>
</dbReference>
<dbReference type="OMA" id="FQGVTQQ"/>
<dbReference type="GO" id="GO:0005524">
    <property type="term" value="F:ATP binding"/>
    <property type="evidence" value="ECO:0007669"/>
    <property type="project" value="UniProtKB-UniRule"/>
</dbReference>
<feature type="region of interest" description="Disordered" evidence="8">
    <location>
        <begin position="1471"/>
        <end position="1492"/>
    </location>
</feature>
<dbReference type="InterPro" id="IPR000719">
    <property type="entry name" value="Prot_kinase_dom"/>
</dbReference>
<keyword evidence="5 7" id="KW-0067">ATP-binding</keyword>
<dbReference type="Pfam" id="PF00069">
    <property type="entry name" value="Pkinase"/>
    <property type="match status" value="1"/>
</dbReference>
<evidence type="ECO:0000313" key="11">
    <source>
        <dbReference type="EMBL" id="KNC26243.1"/>
    </source>
</evidence>
<dbReference type="SUPFAM" id="SSF56112">
    <property type="entry name" value="Protein kinase-like (PK-like)"/>
    <property type="match status" value="1"/>
</dbReference>
<evidence type="ECO:0000256" key="6">
    <source>
        <dbReference type="ARBA" id="ARBA00023328"/>
    </source>
</evidence>
<dbReference type="SMART" id="SM00777">
    <property type="entry name" value="Mad3_BUB1_I"/>
    <property type="match status" value="1"/>
</dbReference>
<evidence type="ECO:0000259" key="9">
    <source>
        <dbReference type="PROSITE" id="PS50011"/>
    </source>
</evidence>
<dbReference type="CDD" id="cd13981">
    <property type="entry name" value="STKc_Bub1_BubR1"/>
    <property type="match status" value="1"/>
</dbReference>
<keyword evidence="2" id="KW-0158">Chromosome</keyword>
<feature type="region of interest" description="Disordered" evidence="8">
    <location>
        <begin position="258"/>
        <end position="278"/>
    </location>
</feature>
<dbReference type="PROSITE" id="PS50011">
    <property type="entry name" value="PROTEIN_KINASE_DOM"/>
    <property type="match status" value="1"/>
</dbReference>
<keyword evidence="4" id="KW-0995">Kinetochore</keyword>
<reference evidence="11 12" key="1">
    <citation type="journal article" date="2015" name="Nat. Commun.">
        <title>Lucilia cuprina genome unlocks parasitic fly biology to underpin future interventions.</title>
        <authorList>
            <person name="Anstead C.A."/>
            <person name="Korhonen P.K."/>
            <person name="Young N.D."/>
            <person name="Hall R.S."/>
            <person name="Jex A.R."/>
            <person name="Murali S.C."/>
            <person name="Hughes D.S."/>
            <person name="Lee S.F."/>
            <person name="Perry T."/>
            <person name="Stroehlein A.J."/>
            <person name="Ansell B.R."/>
            <person name="Breugelmans B."/>
            <person name="Hofmann A."/>
            <person name="Qu J."/>
            <person name="Dugan S."/>
            <person name="Lee S.L."/>
            <person name="Chao H."/>
            <person name="Dinh H."/>
            <person name="Han Y."/>
            <person name="Doddapaneni H.V."/>
            <person name="Worley K.C."/>
            <person name="Muzny D.M."/>
            <person name="Ioannidis P."/>
            <person name="Waterhouse R.M."/>
            <person name="Zdobnov E.M."/>
            <person name="James P.J."/>
            <person name="Bagnall N.H."/>
            <person name="Kotze A.C."/>
            <person name="Gibbs R.A."/>
            <person name="Richards S."/>
            <person name="Batterham P."/>
            <person name="Gasser R.B."/>
        </authorList>
    </citation>
    <scope>NUCLEOTIDE SEQUENCE [LARGE SCALE GENOMIC DNA]</scope>
    <source>
        <strain evidence="11 12">LS</strain>
        <tissue evidence="11">Full body</tissue>
    </source>
</reference>
<proteinExistence type="predicted"/>
<dbReference type="Gene3D" id="1.10.510.10">
    <property type="entry name" value="Transferase(Phosphotransferase) domain 1"/>
    <property type="match status" value="1"/>
</dbReference>
<evidence type="ECO:0000256" key="5">
    <source>
        <dbReference type="ARBA" id="ARBA00022840"/>
    </source>
</evidence>
<organism evidence="11 12">
    <name type="scientific">Lucilia cuprina</name>
    <name type="common">Green bottle fly</name>
    <name type="synonym">Australian sheep blowfly</name>
    <dbReference type="NCBI Taxonomy" id="7375"/>
    <lineage>
        <taxon>Eukaryota</taxon>
        <taxon>Metazoa</taxon>
        <taxon>Ecdysozoa</taxon>
        <taxon>Arthropoda</taxon>
        <taxon>Hexapoda</taxon>
        <taxon>Insecta</taxon>
        <taxon>Pterygota</taxon>
        <taxon>Neoptera</taxon>
        <taxon>Endopterygota</taxon>
        <taxon>Diptera</taxon>
        <taxon>Brachycera</taxon>
        <taxon>Muscomorpha</taxon>
        <taxon>Oestroidea</taxon>
        <taxon>Calliphoridae</taxon>
        <taxon>Luciliinae</taxon>
        <taxon>Lucilia</taxon>
    </lineage>
</organism>
<evidence type="ECO:0000256" key="7">
    <source>
        <dbReference type="PROSITE-ProRule" id="PRU10141"/>
    </source>
</evidence>
<dbReference type="PROSITE" id="PS51489">
    <property type="entry name" value="BUB1_N"/>
    <property type="match status" value="1"/>
</dbReference>
<dbReference type="InterPro" id="IPR011009">
    <property type="entry name" value="Kinase-like_dom_sf"/>
</dbReference>
<dbReference type="OrthoDB" id="248495at2759"/>
<dbReference type="InterPro" id="IPR015661">
    <property type="entry name" value="Bub1/Mad3"/>
</dbReference>